<gene>
    <name evidence="10" type="ORF">AU255_00625</name>
</gene>
<dbReference type="Pfam" id="PF01618">
    <property type="entry name" value="MotA_ExbB"/>
    <property type="match status" value="1"/>
</dbReference>
<protein>
    <submittedName>
        <fullName evidence="10">Flagellar motor protein MotA</fullName>
    </submittedName>
</protein>
<dbReference type="STRING" id="1420851.AU255_00625"/>
<keyword evidence="6" id="KW-0653">Protein transport</keyword>
<keyword evidence="3 7" id="KW-0812">Transmembrane</keyword>
<feature type="signal peptide" evidence="8">
    <location>
        <begin position="1"/>
        <end position="22"/>
    </location>
</feature>
<keyword evidence="8" id="KW-0732">Signal</keyword>
<keyword evidence="6" id="KW-0813">Transport</keyword>
<dbReference type="AlphaFoldDB" id="A0A1V8M4F2"/>
<feature type="chain" id="PRO_5013093835" evidence="8">
    <location>
        <begin position="23"/>
        <end position="453"/>
    </location>
</feature>
<dbReference type="PANTHER" id="PTHR30625">
    <property type="entry name" value="PROTEIN TOLQ"/>
    <property type="match status" value="1"/>
</dbReference>
<keyword evidence="5 7" id="KW-0472">Membrane</keyword>
<evidence type="ECO:0000313" key="10">
    <source>
        <dbReference type="EMBL" id="OQK16447.1"/>
    </source>
</evidence>
<accession>A0A1V8M4F2</accession>
<keyword evidence="4 7" id="KW-1133">Transmembrane helix</keyword>
<feature type="transmembrane region" description="Helical" evidence="7">
    <location>
        <begin position="272"/>
        <end position="293"/>
    </location>
</feature>
<dbReference type="InterPro" id="IPR017270">
    <property type="entry name" value="MotA/TolQ/ExbB-rel"/>
</dbReference>
<organism evidence="10 11">
    <name type="scientific">Methyloprofundus sedimenti</name>
    <dbReference type="NCBI Taxonomy" id="1420851"/>
    <lineage>
        <taxon>Bacteria</taxon>
        <taxon>Pseudomonadati</taxon>
        <taxon>Pseudomonadota</taxon>
        <taxon>Gammaproteobacteria</taxon>
        <taxon>Methylococcales</taxon>
        <taxon>Methylococcaceae</taxon>
        <taxon>Methyloprofundus</taxon>
    </lineage>
</organism>
<evidence type="ECO:0000256" key="3">
    <source>
        <dbReference type="ARBA" id="ARBA00022692"/>
    </source>
</evidence>
<keyword evidence="11" id="KW-1185">Reference proteome</keyword>
<keyword evidence="2" id="KW-1003">Cell membrane</keyword>
<comment type="similarity">
    <text evidence="6">Belongs to the exbB/tolQ family.</text>
</comment>
<evidence type="ECO:0000256" key="7">
    <source>
        <dbReference type="SAM" id="Phobius"/>
    </source>
</evidence>
<dbReference type="GO" id="GO:0005886">
    <property type="term" value="C:plasma membrane"/>
    <property type="evidence" value="ECO:0007669"/>
    <property type="project" value="UniProtKB-SubCell"/>
</dbReference>
<feature type="transmembrane region" description="Helical" evidence="7">
    <location>
        <begin position="397"/>
        <end position="418"/>
    </location>
</feature>
<dbReference type="InterPro" id="IPR002898">
    <property type="entry name" value="MotA_ExbB_proton_chnl"/>
</dbReference>
<feature type="transmembrane region" description="Helical" evidence="7">
    <location>
        <begin position="353"/>
        <end position="377"/>
    </location>
</feature>
<reference evidence="10 11" key="1">
    <citation type="submission" date="2015-12" db="EMBL/GenBank/DDBJ databases">
        <authorList>
            <person name="Shamseldin A."/>
            <person name="Moawad H."/>
            <person name="Abd El-Rahim W.M."/>
            <person name="Sadowsky M.J."/>
        </authorList>
    </citation>
    <scope>NUCLEOTIDE SEQUENCE [LARGE SCALE GENOMIC DNA]</scope>
    <source>
        <strain evidence="10 11">WF1</strain>
    </source>
</reference>
<evidence type="ECO:0000256" key="2">
    <source>
        <dbReference type="ARBA" id="ARBA00022475"/>
    </source>
</evidence>
<evidence type="ECO:0000256" key="6">
    <source>
        <dbReference type="RuleBase" id="RU004057"/>
    </source>
</evidence>
<evidence type="ECO:0000256" key="5">
    <source>
        <dbReference type="ARBA" id="ARBA00023136"/>
    </source>
</evidence>
<evidence type="ECO:0000256" key="8">
    <source>
        <dbReference type="SAM" id="SignalP"/>
    </source>
</evidence>
<feature type="domain" description="MotA/TolQ/ExbB proton channel" evidence="9">
    <location>
        <begin position="327"/>
        <end position="430"/>
    </location>
</feature>
<dbReference type="GO" id="GO:0017038">
    <property type="term" value="P:protein import"/>
    <property type="evidence" value="ECO:0007669"/>
    <property type="project" value="TreeGrafter"/>
</dbReference>
<evidence type="ECO:0000256" key="4">
    <source>
        <dbReference type="ARBA" id="ARBA00022989"/>
    </source>
</evidence>
<comment type="caution">
    <text evidence="10">The sequence shown here is derived from an EMBL/GenBank/DDBJ whole genome shotgun (WGS) entry which is preliminary data.</text>
</comment>
<dbReference type="RefSeq" id="WP_080521073.1">
    <property type="nucleotide sequence ID" value="NZ_LPUF01000001.1"/>
</dbReference>
<keyword evidence="10" id="KW-0282">Flagellum</keyword>
<dbReference type="OrthoDB" id="4045at2"/>
<evidence type="ECO:0000313" key="11">
    <source>
        <dbReference type="Proteomes" id="UP000191980"/>
    </source>
</evidence>
<sequence>MTIYKIVLVSIFLILGSGLAVAAPSLNSLDELIAQVRKNSVLESRELAEREKLFRQQRDKQASMLSTLKAKLAAERNRGFELKKLFEENENFITVESERLNEQMGSLGELFGVVRQNAKDMMTMFNGSIISAQLQGRNESIKRLATNKSNPTIKEMEEFWRLVLDEMVQSGKVVRFETPVITHNGEEVRKEVVRLGAFNILSDGLYLRYLPETGRLVELGRQPASRFVSLARTLQQTESGVAAVALDPSRGAILSLMVQTPSIIERVNQGGVIGYLIIIIGLIGLALVVERMVALTLSHRKMQQQQTGGVVTTSTPLSRIRQVAEDNPRVDSETLGLKLDQAILKERPMIRRFLPTIAIFAAISPLLGLLGTVSGMIETFQSITLFGTGDPKLMSGGISVALVTTELGLIVAIPLTLLHSWLSGSAKKVIFILDEESAALIASREEKSHVISS</sequence>
<dbReference type="EMBL" id="LPUF01000001">
    <property type="protein sequence ID" value="OQK16447.1"/>
    <property type="molecule type" value="Genomic_DNA"/>
</dbReference>
<dbReference type="PIRSF" id="PIRSF037714">
    <property type="entry name" value="TolR"/>
    <property type="match status" value="1"/>
</dbReference>
<keyword evidence="10" id="KW-0966">Cell projection</keyword>
<dbReference type="Proteomes" id="UP000191980">
    <property type="component" value="Unassembled WGS sequence"/>
</dbReference>
<name>A0A1V8M4F2_9GAMM</name>
<evidence type="ECO:0000259" key="9">
    <source>
        <dbReference type="Pfam" id="PF01618"/>
    </source>
</evidence>
<dbReference type="InterPro" id="IPR050790">
    <property type="entry name" value="ExbB/TolQ_transport"/>
</dbReference>
<evidence type="ECO:0000256" key="1">
    <source>
        <dbReference type="ARBA" id="ARBA00004651"/>
    </source>
</evidence>
<comment type="subcellular location">
    <subcellularLocation>
        <location evidence="1">Cell membrane</location>
        <topology evidence="1">Multi-pass membrane protein</topology>
    </subcellularLocation>
    <subcellularLocation>
        <location evidence="6">Membrane</location>
        <topology evidence="6">Multi-pass membrane protein</topology>
    </subcellularLocation>
</comment>
<keyword evidence="10" id="KW-0969">Cilium</keyword>
<proteinExistence type="inferred from homology"/>
<dbReference type="PANTHER" id="PTHR30625:SF11">
    <property type="entry name" value="MOTA_TOLQ_EXBB PROTON CHANNEL DOMAIN-CONTAINING PROTEIN"/>
    <property type="match status" value="1"/>
</dbReference>